<keyword evidence="2" id="KW-1185">Reference proteome</keyword>
<name>A0ABD2AE75_VESSQ</name>
<accession>A0ABD2AE75</accession>
<evidence type="ECO:0000313" key="1">
    <source>
        <dbReference type="EMBL" id="KAL2718922.1"/>
    </source>
</evidence>
<evidence type="ECO:0000313" key="2">
    <source>
        <dbReference type="Proteomes" id="UP001607302"/>
    </source>
</evidence>
<organism evidence="1 2">
    <name type="scientific">Vespula squamosa</name>
    <name type="common">Southern yellow jacket</name>
    <name type="synonym">Wasp</name>
    <dbReference type="NCBI Taxonomy" id="30214"/>
    <lineage>
        <taxon>Eukaryota</taxon>
        <taxon>Metazoa</taxon>
        <taxon>Ecdysozoa</taxon>
        <taxon>Arthropoda</taxon>
        <taxon>Hexapoda</taxon>
        <taxon>Insecta</taxon>
        <taxon>Pterygota</taxon>
        <taxon>Neoptera</taxon>
        <taxon>Endopterygota</taxon>
        <taxon>Hymenoptera</taxon>
        <taxon>Apocrita</taxon>
        <taxon>Aculeata</taxon>
        <taxon>Vespoidea</taxon>
        <taxon>Vespidae</taxon>
        <taxon>Vespinae</taxon>
        <taxon>Vespula</taxon>
    </lineage>
</organism>
<dbReference type="EMBL" id="JAUDFV010000151">
    <property type="protein sequence ID" value="KAL2718922.1"/>
    <property type="molecule type" value="Genomic_DNA"/>
</dbReference>
<comment type="caution">
    <text evidence="1">The sequence shown here is derived from an EMBL/GenBank/DDBJ whole genome shotgun (WGS) entry which is preliminary data.</text>
</comment>
<proteinExistence type="predicted"/>
<dbReference type="AlphaFoldDB" id="A0ABD2AE75"/>
<reference evidence="1 2" key="1">
    <citation type="journal article" date="2024" name="Ann. Entomol. Soc. Am.">
        <title>Genomic analyses of the southern and eastern yellowjacket wasps (Hymenoptera: Vespidae) reveal evolutionary signatures of social life.</title>
        <authorList>
            <person name="Catto M.A."/>
            <person name="Caine P.B."/>
            <person name="Orr S.E."/>
            <person name="Hunt B.G."/>
            <person name="Goodisman M.A.D."/>
        </authorList>
    </citation>
    <scope>NUCLEOTIDE SEQUENCE [LARGE SCALE GENOMIC DNA]</scope>
    <source>
        <strain evidence="1">233</strain>
        <tissue evidence="1">Head and thorax</tissue>
    </source>
</reference>
<sequence length="234" mass="27259">MFILMSKTKRYSANYKKHIISRFSKAKNSLDRRKKCWINLFNKYSQAVLNKTEINIKTLMPEKNNADILELNTGSILTSKPNVLRNYSLSPRNLIRHSLKHKRNYLTTDSFLIKKNSSNLLSTSRNVTYTDRYNDYTSANTQFKNTEKVKDIREYRDDINTIYPTRVIWSISGTSLSIINLVSNKIINIKKVYEHPISESSTKSEDTNCTTKNIELQGSKKFFIQTQLFDSDSD</sequence>
<gene>
    <name evidence="1" type="ORF">V1478_011341</name>
</gene>
<dbReference type="Proteomes" id="UP001607302">
    <property type="component" value="Unassembled WGS sequence"/>
</dbReference>
<protein>
    <submittedName>
        <fullName evidence="1">Uncharacterized protein</fullName>
    </submittedName>
</protein>